<name>A0A7Z0WHJ0_9PSEU</name>
<dbReference type="GO" id="GO:0000160">
    <property type="term" value="P:phosphorelay signal transduction system"/>
    <property type="evidence" value="ECO:0007669"/>
    <property type="project" value="InterPro"/>
</dbReference>
<dbReference type="InterPro" id="IPR016032">
    <property type="entry name" value="Sig_transdc_resp-reg_C-effctor"/>
</dbReference>
<sequence>MDFRILGRLEVLVQDQQVTVVAGRQRVLLASLLLRANEIVPVDDLVDRLWGTNPPRSPRPTVQTYVQRLRQTLGTPERVVTSRTGYQVLVGPDELDLARFREHVARASTTSDLAERSGLLQGALEQWRGRPLVDVPSESVQSQDVPHLEAERLEVLERSFDVELRLGRHAELIRQLQAVSEEHPLRERFSGQLMLALYRSGRQAEAFAVFHKVARALAEQLGVDPGEELRTLHQAILTGDPSVAAPQPVEVVAAAGAHHHASPRQLPPDLRDFVGRDELIGQIASILEPDATAGVPLVVITGPPGAGKTALAVRVAHELAAKFPDGQLYADLRGYSVTPALTPQQVISRFLVSLGVPGLAVPSDLDEVTTLYRTLLANRRVLVLLDNAAVPTQVRPLLPSAPGCAVLVTSRNELRGLTALQGSRPVNLDVLPPAQSYAVLAAIVGADRVGAEPDATADIAAQCGHLPLALRIAAANLLARPRSSVGEFAEELRQGNLLARLAIDGDDEAAVRGAFELSYTTLSAPVARLFRLLGLVPGSAFDVDAVAALGDVPVEQAARLLDQLTAANLVGRSASTRFHLHDLLRLYAVERCRLEEDEVSIAQATDRLYRFYLVRVDAAARLLYPVWLTLLRPERTGPGARFTHSSRALAWMDQEFLNITAAITHACVTGPTQLAWAMAELLRPYLVTQGRYRAEGLSACHAVLDAATEAGNHRAVAAMNNTLGAVYNRHAEYPRAMRHYREELRAHRADGFAVGQARALVAIGNISQAMGDLDEGARHIRDGLRLAEENGSRSVSCLAWMNLGFVELQRGNLDAAEHAARQAVPLCDDEGGRIAEGECRAILGELLLRRGRCTEAIAEFGKARFLYLRNAVRHYEADVLGLLALAHRELGDYPAGCRYAEAAASMANRSSAHDEEADALAILGSIYLRLGHDARALTTFDTALALARRIGHVRAEIVALHGFAEHSRKSGDPGAAVAHARTALERSRSAGFQTLEGQTETLLGWIRFDLREFAVAAEHAWRAAEIHQRTGGRLDHARALHVLGLAHRARDDAGAARRAWRQALTSLPETGTTPEIAEYRRLLSSVDPAH</sequence>
<evidence type="ECO:0000256" key="3">
    <source>
        <dbReference type="PROSITE-ProRule" id="PRU00339"/>
    </source>
</evidence>
<evidence type="ECO:0000256" key="2">
    <source>
        <dbReference type="ARBA" id="ARBA00023125"/>
    </source>
</evidence>
<reference evidence="6 7" key="1">
    <citation type="submission" date="2016-12" db="EMBL/GenBank/DDBJ databases">
        <title>The draft genome sequence of Actinophytocola xinjiangensis.</title>
        <authorList>
            <person name="Wang W."/>
            <person name="Yuan L."/>
        </authorList>
    </citation>
    <scope>NUCLEOTIDE SEQUENCE [LARGE SCALE GENOMIC DNA]</scope>
    <source>
        <strain evidence="6 7">CGMCC 4.4663</strain>
    </source>
</reference>
<dbReference type="PROSITE" id="PS50005">
    <property type="entry name" value="TPR"/>
    <property type="match status" value="1"/>
</dbReference>
<feature type="repeat" description="TPR" evidence="3">
    <location>
        <begin position="917"/>
        <end position="950"/>
    </location>
</feature>
<dbReference type="PRINTS" id="PR00364">
    <property type="entry name" value="DISEASERSIST"/>
</dbReference>
<dbReference type="PROSITE" id="PS51755">
    <property type="entry name" value="OMPR_PHOB"/>
    <property type="match status" value="1"/>
</dbReference>
<dbReference type="InterPro" id="IPR005158">
    <property type="entry name" value="BTAD"/>
</dbReference>
<dbReference type="Pfam" id="PF03704">
    <property type="entry name" value="BTAD"/>
    <property type="match status" value="1"/>
</dbReference>
<protein>
    <recommendedName>
        <fullName evidence="5">OmpR/PhoB-type domain-containing protein</fullName>
    </recommendedName>
</protein>
<dbReference type="SMART" id="SM00028">
    <property type="entry name" value="TPR"/>
    <property type="match status" value="8"/>
</dbReference>
<dbReference type="Pfam" id="PF13191">
    <property type="entry name" value="AAA_16"/>
    <property type="match status" value="1"/>
</dbReference>
<dbReference type="GO" id="GO:0006355">
    <property type="term" value="P:regulation of DNA-templated transcription"/>
    <property type="evidence" value="ECO:0007669"/>
    <property type="project" value="InterPro"/>
</dbReference>
<dbReference type="Gene3D" id="3.40.50.300">
    <property type="entry name" value="P-loop containing nucleotide triphosphate hydrolases"/>
    <property type="match status" value="1"/>
</dbReference>
<evidence type="ECO:0000313" key="7">
    <source>
        <dbReference type="Proteomes" id="UP000185696"/>
    </source>
</evidence>
<keyword evidence="2 4" id="KW-0238">DNA-binding</keyword>
<dbReference type="EMBL" id="MSIF01000016">
    <property type="protein sequence ID" value="OLF07365.1"/>
    <property type="molecule type" value="Genomic_DNA"/>
</dbReference>
<dbReference type="GO" id="GO:0003677">
    <property type="term" value="F:DNA binding"/>
    <property type="evidence" value="ECO:0007669"/>
    <property type="project" value="UniProtKB-UniRule"/>
</dbReference>
<keyword evidence="3" id="KW-0802">TPR repeat</keyword>
<dbReference type="GO" id="GO:0043531">
    <property type="term" value="F:ADP binding"/>
    <property type="evidence" value="ECO:0007669"/>
    <property type="project" value="InterPro"/>
</dbReference>
<feature type="domain" description="OmpR/PhoB-type" evidence="5">
    <location>
        <begin position="1"/>
        <end position="90"/>
    </location>
</feature>
<dbReference type="PANTHER" id="PTHR47691">
    <property type="entry name" value="REGULATOR-RELATED"/>
    <property type="match status" value="1"/>
</dbReference>
<dbReference type="Gene3D" id="1.25.40.10">
    <property type="entry name" value="Tetratricopeptide repeat domain"/>
    <property type="match status" value="3"/>
</dbReference>
<accession>A0A7Z0WHJ0</accession>
<dbReference type="InterPro" id="IPR041664">
    <property type="entry name" value="AAA_16"/>
</dbReference>
<dbReference type="SUPFAM" id="SSF48452">
    <property type="entry name" value="TPR-like"/>
    <property type="match status" value="3"/>
</dbReference>
<dbReference type="InterPro" id="IPR011990">
    <property type="entry name" value="TPR-like_helical_dom_sf"/>
</dbReference>
<evidence type="ECO:0000256" key="4">
    <source>
        <dbReference type="PROSITE-ProRule" id="PRU01091"/>
    </source>
</evidence>
<dbReference type="SUPFAM" id="SSF46894">
    <property type="entry name" value="C-terminal effector domain of the bipartite response regulators"/>
    <property type="match status" value="1"/>
</dbReference>
<dbReference type="AlphaFoldDB" id="A0A7Z0WHJ0"/>
<evidence type="ECO:0000256" key="1">
    <source>
        <dbReference type="ARBA" id="ARBA00005820"/>
    </source>
</evidence>
<comment type="similarity">
    <text evidence="1">Belongs to the AfsR/DnrI/RedD regulatory family.</text>
</comment>
<dbReference type="PANTHER" id="PTHR47691:SF3">
    <property type="entry name" value="HTH-TYPE TRANSCRIPTIONAL REGULATOR RV0890C-RELATED"/>
    <property type="match status" value="1"/>
</dbReference>
<keyword evidence="7" id="KW-1185">Reference proteome</keyword>
<organism evidence="6 7">
    <name type="scientific">Actinophytocola xinjiangensis</name>
    <dbReference type="NCBI Taxonomy" id="485602"/>
    <lineage>
        <taxon>Bacteria</taxon>
        <taxon>Bacillati</taxon>
        <taxon>Actinomycetota</taxon>
        <taxon>Actinomycetes</taxon>
        <taxon>Pseudonocardiales</taxon>
        <taxon>Pseudonocardiaceae</taxon>
    </lineage>
</organism>
<dbReference type="SUPFAM" id="SSF52540">
    <property type="entry name" value="P-loop containing nucleoside triphosphate hydrolases"/>
    <property type="match status" value="1"/>
</dbReference>
<proteinExistence type="inferred from homology"/>
<dbReference type="SMART" id="SM01043">
    <property type="entry name" value="BTAD"/>
    <property type="match status" value="1"/>
</dbReference>
<comment type="caution">
    <text evidence="6">The sequence shown here is derived from an EMBL/GenBank/DDBJ whole genome shotgun (WGS) entry which is preliminary data.</text>
</comment>
<dbReference type="InterPro" id="IPR001867">
    <property type="entry name" value="OmpR/PhoB-type_DNA-bd"/>
</dbReference>
<dbReference type="InterPro" id="IPR027417">
    <property type="entry name" value="P-loop_NTPase"/>
</dbReference>
<dbReference type="CDD" id="cd15831">
    <property type="entry name" value="BTAD"/>
    <property type="match status" value="1"/>
</dbReference>
<evidence type="ECO:0000259" key="5">
    <source>
        <dbReference type="PROSITE" id="PS51755"/>
    </source>
</evidence>
<feature type="DNA-binding region" description="OmpR/PhoB-type" evidence="4">
    <location>
        <begin position="1"/>
        <end position="90"/>
    </location>
</feature>
<gene>
    <name evidence="6" type="ORF">BLA60_27740</name>
</gene>
<dbReference type="InterPro" id="IPR036388">
    <property type="entry name" value="WH-like_DNA-bd_sf"/>
</dbReference>
<dbReference type="Gene3D" id="1.10.10.10">
    <property type="entry name" value="Winged helix-like DNA-binding domain superfamily/Winged helix DNA-binding domain"/>
    <property type="match status" value="1"/>
</dbReference>
<dbReference type="SMART" id="SM00862">
    <property type="entry name" value="Trans_reg_C"/>
    <property type="match status" value="1"/>
</dbReference>
<evidence type="ECO:0000313" key="6">
    <source>
        <dbReference type="EMBL" id="OLF07365.1"/>
    </source>
</evidence>
<dbReference type="Proteomes" id="UP000185696">
    <property type="component" value="Unassembled WGS sequence"/>
</dbReference>
<dbReference type="InterPro" id="IPR019734">
    <property type="entry name" value="TPR_rpt"/>
</dbReference>
<dbReference type="Pfam" id="PF00486">
    <property type="entry name" value="Trans_reg_C"/>
    <property type="match status" value="1"/>
</dbReference>